<organism evidence="1 2">
    <name type="scientific">Enterovirga aerilata</name>
    <dbReference type="NCBI Taxonomy" id="2730920"/>
    <lineage>
        <taxon>Bacteria</taxon>
        <taxon>Pseudomonadati</taxon>
        <taxon>Pseudomonadota</taxon>
        <taxon>Alphaproteobacteria</taxon>
        <taxon>Hyphomicrobiales</taxon>
        <taxon>Methylobacteriaceae</taxon>
        <taxon>Enterovirga</taxon>
    </lineage>
</organism>
<name>A0A849IG92_9HYPH</name>
<gene>
    <name evidence="1" type="ORF">HJG44_22960</name>
</gene>
<keyword evidence="2" id="KW-1185">Reference proteome</keyword>
<evidence type="ECO:0000313" key="1">
    <source>
        <dbReference type="EMBL" id="NNM75225.1"/>
    </source>
</evidence>
<protein>
    <submittedName>
        <fullName evidence="1">Uncharacterized protein</fullName>
    </submittedName>
</protein>
<proteinExistence type="predicted"/>
<evidence type="ECO:0000313" key="2">
    <source>
        <dbReference type="Proteomes" id="UP000564885"/>
    </source>
</evidence>
<dbReference type="Proteomes" id="UP000564885">
    <property type="component" value="Unassembled WGS sequence"/>
</dbReference>
<reference evidence="1 2" key="1">
    <citation type="submission" date="2020-04" db="EMBL/GenBank/DDBJ databases">
        <title>Enterovirga sp. isolate from soil.</title>
        <authorList>
            <person name="Chea S."/>
            <person name="Kim D.-U."/>
        </authorList>
    </citation>
    <scope>NUCLEOTIDE SEQUENCE [LARGE SCALE GENOMIC DNA]</scope>
    <source>
        <strain evidence="1 2">DB1703</strain>
    </source>
</reference>
<comment type="caution">
    <text evidence="1">The sequence shown here is derived from an EMBL/GenBank/DDBJ whole genome shotgun (WGS) entry which is preliminary data.</text>
</comment>
<dbReference type="RefSeq" id="WP_171220712.1">
    <property type="nucleotide sequence ID" value="NZ_JABEPP010000007.1"/>
</dbReference>
<sequence>MRTRLKNLAKDHLQQAYYILQGDEAFAEVRRLIVRTLEVIDRDPERDVMVGEPPANLLRFRPLDRPASLPSGAVLMKGRRMSLAEG</sequence>
<dbReference type="AlphaFoldDB" id="A0A849IG92"/>
<dbReference type="EMBL" id="JABEPP010000007">
    <property type="protein sequence ID" value="NNM75225.1"/>
    <property type="molecule type" value="Genomic_DNA"/>
</dbReference>
<accession>A0A849IG92</accession>